<evidence type="ECO:0000256" key="2">
    <source>
        <dbReference type="ARBA" id="ARBA00022946"/>
    </source>
</evidence>
<dbReference type="STRING" id="40149.A0A0E0BWP1"/>
<dbReference type="PANTHER" id="PTHR47594">
    <property type="entry name" value="PPR CONTAINING PLANT-LIKE PROTEIN"/>
    <property type="match status" value="1"/>
</dbReference>
<name>A0A0E0BWP1_9ORYZ</name>
<dbReference type="GO" id="GO:0003723">
    <property type="term" value="F:RNA binding"/>
    <property type="evidence" value="ECO:0007669"/>
    <property type="project" value="InterPro"/>
</dbReference>
<dbReference type="HOGENOM" id="CLU_081958_1_0_1"/>
<dbReference type="eggNOG" id="ENOG502RWQJ">
    <property type="taxonomic scope" value="Eukaryota"/>
</dbReference>
<dbReference type="Gene3D" id="1.25.40.10">
    <property type="entry name" value="Tetratricopeptide repeat domain"/>
    <property type="match status" value="1"/>
</dbReference>
<organism evidence="3">
    <name type="scientific">Oryza meridionalis</name>
    <dbReference type="NCBI Taxonomy" id="40149"/>
    <lineage>
        <taxon>Eukaryota</taxon>
        <taxon>Viridiplantae</taxon>
        <taxon>Streptophyta</taxon>
        <taxon>Embryophyta</taxon>
        <taxon>Tracheophyta</taxon>
        <taxon>Spermatophyta</taxon>
        <taxon>Magnoliopsida</taxon>
        <taxon>Liliopsida</taxon>
        <taxon>Poales</taxon>
        <taxon>Poaceae</taxon>
        <taxon>BOP clade</taxon>
        <taxon>Oryzoideae</taxon>
        <taxon>Oryzeae</taxon>
        <taxon>Oryzinae</taxon>
        <taxon>Oryza</taxon>
    </lineage>
</organism>
<keyword evidence="4" id="KW-1185">Reference proteome</keyword>
<keyword evidence="2" id="KW-0809">Transit peptide</keyword>
<protein>
    <recommendedName>
        <fullName evidence="5">Pentacotripeptide-repeat region of PRORP domain-containing protein</fullName>
    </recommendedName>
</protein>
<dbReference type="Proteomes" id="UP000008021">
    <property type="component" value="Chromosome 1"/>
</dbReference>
<evidence type="ECO:0000313" key="3">
    <source>
        <dbReference type="EnsemblPlants" id="OMERI01G01840.1"/>
    </source>
</evidence>
<dbReference type="InterPro" id="IPR002885">
    <property type="entry name" value="PPR_rpt"/>
</dbReference>
<accession>A0A0E0BWP1</accession>
<dbReference type="InterPro" id="IPR011990">
    <property type="entry name" value="TPR-like_helical_dom_sf"/>
</dbReference>
<dbReference type="PANTHER" id="PTHR47594:SF4">
    <property type="entry name" value="OS04G0475500 PROTEIN"/>
    <property type="match status" value="1"/>
</dbReference>
<dbReference type="GO" id="GO:0009658">
    <property type="term" value="P:chloroplast organization"/>
    <property type="evidence" value="ECO:0007669"/>
    <property type="project" value="InterPro"/>
</dbReference>
<dbReference type="InterPro" id="IPR044190">
    <property type="entry name" value="THA8-like"/>
</dbReference>
<dbReference type="AlphaFoldDB" id="A0A0E0BWP1"/>
<reference evidence="3" key="2">
    <citation type="submission" date="2018-05" db="EMBL/GenBank/DDBJ databases">
        <title>OmerRS3 (Oryza meridionalis Reference Sequence Version 3).</title>
        <authorList>
            <person name="Zhang J."/>
            <person name="Kudrna D."/>
            <person name="Lee S."/>
            <person name="Talag J."/>
            <person name="Welchert J."/>
            <person name="Wing R.A."/>
        </authorList>
    </citation>
    <scope>NUCLEOTIDE SEQUENCE [LARGE SCALE GENOMIC DNA]</scope>
    <source>
        <strain evidence="3">cv. OR44</strain>
    </source>
</reference>
<dbReference type="Gramene" id="OMERI01G01840.1">
    <property type="protein sequence ID" value="OMERI01G01840.1"/>
    <property type="gene ID" value="OMERI01G01840"/>
</dbReference>
<keyword evidence="1" id="KW-0677">Repeat</keyword>
<dbReference type="GO" id="GO:0000373">
    <property type="term" value="P:Group II intron splicing"/>
    <property type="evidence" value="ECO:0007669"/>
    <property type="project" value="InterPro"/>
</dbReference>
<evidence type="ECO:0008006" key="5">
    <source>
        <dbReference type="Google" id="ProtNLM"/>
    </source>
</evidence>
<sequence length="295" mass="33627">MSITPFYFPWAILAIRATRLAHPKLIPILRTLRWRLAMLPSAAVRSPLRLAPPRAAARRRAAAAVITMRDRSKNRKPTQRGRYLSTEAIQAVQSLKRAALRGAPSADAAAVPVEPKLRRLLKADMVAVFRELAAQGEALLALQVFEEIRKEHWYKPKLLLYVDIVTVLASKGLRSEVDKVCSYLKREQLEPDTEGFNLLLKALLDAEFTQLAMDCFRLMKLWDSDPDRITYRTLIKGLESLREMDLSADIKLEAQNDYGDLDFLDEEEMIDTLEQKSIWRGSSLIVENRRARISS</sequence>
<evidence type="ECO:0000313" key="4">
    <source>
        <dbReference type="Proteomes" id="UP000008021"/>
    </source>
</evidence>
<evidence type="ECO:0000256" key="1">
    <source>
        <dbReference type="ARBA" id="ARBA00022737"/>
    </source>
</evidence>
<dbReference type="Pfam" id="PF13041">
    <property type="entry name" value="PPR_2"/>
    <property type="match status" value="1"/>
</dbReference>
<dbReference type="EnsemblPlants" id="OMERI01G01840.1">
    <property type="protein sequence ID" value="OMERI01G01840.1"/>
    <property type="gene ID" value="OMERI01G01840"/>
</dbReference>
<reference evidence="3" key="1">
    <citation type="submission" date="2015-04" db="UniProtKB">
        <authorList>
            <consortium name="EnsemblPlants"/>
        </authorList>
    </citation>
    <scope>IDENTIFICATION</scope>
</reference>
<proteinExistence type="predicted"/>